<evidence type="ECO:0000259" key="7">
    <source>
        <dbReference type="PROSITE" id="PS50045"/>
    </source>
</evidence>
<dbReference type="InterPro" id="IPR058031">
    <property type="entry name" value="AAA_lid_NorR"/>
</dbReference>
<dbReference type="AlphaFoldDB" id="A0A1F7RMQ7"/>
<dbReference type="Proteomes" id="UP000179266">
    <property type="component" value="Unassembled WGS sequence"/>
</dbReference>
<dbReference type="Pfam" id="PF00158">
    <property type="entry name" value="Sigma54_activat"/>
    <property type="match status" value="1"/>
</dbReference>
<dbReference type="InterPro" id="IPR009057">
    <property type="entry name" value="Homeodomain-like_sf"/>
</dbReference>
<dbReference type="InterPro" id="IPR027417">
    <property type="entry name" value="P-loop_NTPase"/>
</dbReference>
<dbReference type="PROSITE" id="PS50045">
    <property type="entry name" value="SIGMA54_INTERACT_4"/>
    <property type="match status" value="1"/>
</dbReference>
<dbReference type="GO" id="GO:0006355">
    <property type="term" value="P:regulation of DNA-templated transcription"/>
    <property type="evidence" value="ECO:0007669"/>
    <property type="project" value="InterPro"/>
</dbReference>
<protein>
    <recommendedName>
        <fullName evidence="11">Sigma-54-dependent Fis family transcriptional regulator</fullName>
    </recommendedName>
</protein>
<feature type="modified residue" description="4-aspartylphosphate" evidence="6">
    <location>
        <position position="59"/>
    </location>
</feature>
<dbReference type="Gene3D" id="3.40.50.300">
    <property type="entry name" value="P-loop containing nucleotide triphosphate hydrolases"/>
    <property type="match status" value="1"/>
</dbReference>
<evidence type="ECO:0000256" key="1">
    <source>
        <dbReference type="ARBA" id="ARBA00022553"/>
    </source>
</evidence>
<dbReference type="GO" id="GO:0005524">
    <property type="term" value="F:ATP binding"/>
    <property type="evidence" value="ECO:0007669"/>
    <property type="project" value="UniProtKB-KW"/>
</dbReference>
<feature type="domain" description="Response regulatory" evidence="8">
    <location>
        <begin position="10"/>
        <end position="124"/>
    </location>
</feature>
<dbReference type="GO" id="GO:0043565">
    <property type="term" value="F:sequence-specific DNA binding"/>
    <property type="evidence" value="ECO:0007669"/>
    <property type="project" value="InterPro"/>
</dbReference>
<gene>
    <name evidence="9" type="ORF">A2161_03610</name>
</gene>
<feature type="domain" description="Sigma-54 factor interaction" evidence="7">
    <location>
        <begin position="149"/>
        <end position="356"/>
    </location>
</feature>
<dbReference type="CDD" id="cd17536">
    <property type="entry name" value="REC_YesN-like"/>
    <property type="match status" value="1"/>
</dbReference>
<keyword evidence="4" id="KW-0805">Transcription regulation</keyword>
<dbReference type="SMART" id="SM00448">
    <property type="entry name" value="REC"/>
    <property type="match status" value="1"/>
</dbReference>
<dbReference type="Pfam" id="PF25601">
    <property type="entry name" value="AAA_lid_14"/>
    <property type="match status" value="1"/>
</dbReference>
<dbReference type="Pfam" id="PF02954">
    <property type="entry name" value="HTH_8"/>
    <property type="match status" value="1"/>
</dbReference>
<evidence type="ECO:0008006" key="11">
    <source>
        <dbReference type="Google" id="ProtNLM"/>
    </source>
</evidence>
<keyword evidence="3" id="KW-0067">ATP-binding</keyword>
<evidence type="ECO:0000259" key="8">
    <source>
        <dbReference type="PROSITE" id="PS50110"/>
    </source>
</evidence>
<dbReference type="InterPro" id="IPR002078">
    <property type="entry name" value="Sigma_54_int"/>
</dbReference>
<proteinExistence type="predicted"/>
<dbReference type="InterPro" id="IPR011006">
    <property type="entry name" value="CheY-like_superfamily"/>
</dbReference>
<evidence type="ECO:0000256" key="6">
    <source>
        <dbReference type="PROSITE-ProRule" id="PRU00169"/>
    </source>
</evidence>
<dbReference type="Pfam" id="PF00072">
    <property type="entry name" value="Response_reg"/>
    <property type="match status" value="1"/>
</dbReference>
<dbReference type="InterPro" id="IPR002197">
    <property type="entry name" value="HTH_Fis"/>
</dbReference>
<organism evidence="9 10">
    <name type="scientific">Candidatus Schekmanbacteria bacterium RBG_13_48_7</name>
    <dbReference type="NCBI Taxonomy" id="1817878"/>
    <lineage>
        <taxon>Bacteria</taxon>
        <taxon>Candidatus Schekmaniibacteriota</taxon>
    </lineage>
</organism>
<sequence length="435" mass="49260">MEEIESKIRRVLVVDDDLKILASIKDFLSAQNFIVETAENGFNALEKLQQSTFDCLITDVNMPRMDGLEFMEKAFHAGYDLPVIILTGFGSVNDAVEAIRKGATDYLSKPINGSELTNKVTKAILEHQKSKIVRNLIDWMDKQGGYDRLFGTSPALHELLFQASKFFGSDESVLIVGEKGSGKQNLAKLLSHYGSLPIDFFIEIDPADYQLDELKKLLTTRYAKPESNPPASQRTILITEISDLPVSILNNTAWNQSARKFYPRILGLTSSEDFEKQIHGKENKLLQFLRKNLLIVPQLCYRKEDIPLLASRLLKKLRGNDEIPLKLAPDAMHAMMLYEWPGNLTELESKIEGAAVMAIGPQIFKNHVFGQDDMETGEVIPYREAKESFEKSYLTNLLKKCKGNMSLAATISKKDRKNLYQKILKYNINVDKFRS</sequence>
<name>A0A1F7RMQ7_9BACT</name>
<evidence type="ECO:0000256" key="5">
    <source>
        <dbReference type="ARBA" id="ARBA00023163"/>
    </source>
</evidence>
<evidence type="ECO:0000256" key="3">
    <source>
        <dbReference type="ARBA" id="ARBA00022840"/>
    </source>
</evidence>
<dbReference type="Gene3D" id="1.10.10.60">
    <property type="entry name" value="Homeodomain-like"/>
    <property type="match status" value="1"/>
</dbReference>
<dbReference type="Gene3D" id="3.40.50.2300">
    <property type="match status" value="1"/>
</dbReference>
<dbReference type="FunFam" id="3.40.50.2300:FF:000018">
    <property type="entry name" value="DNA-binding transcriptional regulator NtrC"/>
    <property type="match status" value="1"/>
</dbReference>
<dbReference type="GO" id="GO:0000160">
    <property type="term" value="P:phosphorelay signal transduction system"/>
    <property type="evidence" value="ECO:0007669"/>
    <property type="project" value="InterPro"/>
</dbReference>
<evidence type="ECO:0000313" key="10">
    <source>
        <dbReference type="Proteomes" id="UP000179266"/>
    </source>
</evidence>
<reference evidence="9 10" key="1">
    <citation type="journal article" date="2016" name="Nat. Commun.">
        <title>Thousands of microbial genomes shed light on interconnected biogeochemical processes in an aquifer system.</title>
        <authorList>
            <person name="Anantharaman K."/>
            <person name="Brown C.T."/>
            <person name="Hug L.A."/>
            <person name="Sharon I."/>
            <person name="Castelle C.J."/>
            <person name="Probst A.J."/>
            <person name="Thomas B.C."/>
            <person name="Singh A."/>
            <person name="Wilkins M.J."/>
            <person name="Karaoz U."/>
            <person name="Brodie E.L."/>
            <person name="Williams K.H."/>
            <person name="Hubbard S.S."/>
            <person name="Banfield J.F."/>
        </authorList>
    </citation>
    <scope>NUCLEOTIDE SEQUENCE [LARGE SCALE GENOMIC DNA]</scope>
</reference>
<evidence type="ECO:0000313" key="9">
    <source>
        <dbReference type="EMBL" id="OGL42852.1"/>
    </source>
</evidence>
<keyword evidence="2" id="KW-0547">Nucleotide-binding</keyword>
<dbReference type="PROSITE" id="PS50110">
    <property type="entry name" value="RESPONSE_REGULATORY"/>
    <property type="match status" value="1"/>
</dbReference>
<evidence type="ECO:0000256" key="4">
    <source>
        <dbReference type="ARBA" id="ARBA00023015"/>
    </source>
</evidence>
<evidence type="ECO:0000256" key="2">
    <source>
        <dbReference type="ARBA" id="ARBA00022741"/>
    </source>
</evidence>
<dbReference type="InterPro" id="IPR001789">
    <property type="entry name" value="Sig_transdc_resp-reg_receiver"/>
</dbReference>
<dbReference type="SUPFAM" id="SSF52172">
    <property type="entry name" value="CheY-like"/>
    <property type="match status" value="1"/>
</dbReference>
<keyword evidence="1 6" id="KW-0597">Phosphoprotein</keyword>
<dbReference type="EMBL" id="MGDD01000303">
    <property type="protein sequence ID" value="OGL42852.1"/>
    <property type="molecule type" value="Genomic_DNA"/>
</dbReference>
<accession>A0A1F7RMQ7</accession>
<dbReference type="PANTHER" id="PTHR32071">
    <property type="entry name" value="TRANSCRIPTIONAL REGULATORY PROTEIN"/>
    <property type="match status" value="1"/>
</dbReference>
<dbReference type="Gene3D" id="1.10.8.60">
    <property type="match status" value="1"/>
</dbReference>
<dbReference type="SUPFAM" id="SSF52540">
    <property type="entry name" value="P-loop containing nucleoside triphosphate hydrolases"/>
    <property type="match status" value="1"/>
</dbReference>
<comment type="caution">
    <text evidence="9">The sequence shown here is derived from an EMBL/GenBank/DDBJ whole genome shotgun (WGS) entry which is preliminary data.</text>
</comment>
<keyword evidence="5" id="KW-0804">Transcription</keyword>
<dbReference type="SUPFAM" id="SSF46689">
    <property type="entry name" value="Homeodomain-like"/>
    <property type="match status" value="1"/>
</dbReference>